<name>A0A2I6QD22_9BASI</name>
<gene>
    <name evidence="3" type="primary">orf347</name>
</gene>
<organism evidence="3">
    <name type="scientific">Malassezia yamatoensis</name>
    <dbReference type="NCBI Taxonomy" id="253288"/>
    <lineage>
        <taxon>Eukaryota</taxon>
        <taxon>Fungi</taxon>
        <taxon>Dikarya</taxon>
        <taxon>Basidiomycota</taxon>
        <taxon>Ustilaginomycotina</taxon>
        <taxon>Malasseziomycetes</taxon>
        <taxon>Malasseziales</taxon>
        <taxon>Malasseziaceae</taxon>
        <taxon>Malassezia</taxon>
    </lineage>
</organism>
<protein>
    <recommendedName>
        <fullName evidence="2">Homing endonuclease LAGLIDADG domain-containing protein</fullName>
    </recommendedName>
</protein>
<feature type="domain" description="Homing endonuclease LAGLIDADG" evidence="2">
    <location>
        <begin position="235"/>
        <end position="321"/>
    </location>
</feature>
<dbReference type="InterPro" id="IPR027434">
    <property type="entry name" value="Homing_endonucl"/>
</dbReference>
<dbReference type="AlphaFoldDB" id="A0A2I6QD22"/>
<geneLocation type="mitochondrion" evidence="3"/>
<dbReference type="PANTHER" id="PTHR36181">
    <property type="entry name" value="INTRON-ENCODED ENDONUCLEASE AI3-RELATED"/>
    <property type="match status" value="1"/>
</dbReference>
<dbReference type="PANTHER" id="PTHR36181:SF2">
    <property type="entry name" value="INTRON-ENCODED ENDONUCLEASE AI3-RELATED"/>
    <property type="match status" value="1"/>
</dbReference>
<accession>A0A2I6QD22</accession>
<feature type="domain" description="Homing endonuclease LAGLIDADG" evidence="2">
    <location>
        <begin position="88"/>
        <end position="180"/>
    </location>
</feature>
<dbReference type="Gene3D" id="3.10.28.10">
    <property type="entry name" value="Homing endonucleases"/>
    <property type="match status" value="2"/>
</dbReference>
<evidence type="ECO:0000259" key="2">
    <source>
        <dbReference type="Pfam" id="PF00961"/>
    </source>
</evidence>
<proteinExistence type="predicted"/>
<keyword evidence="3" id="KW-0496">Mitochondrion</keyword>
<evidence type="ECO:0000256" key="1">
    <source>
        <dbReference type="ARBA" id="ARBA00002670"/>
    </source>
</evidence>
<dbReference type="GO" id="GO:0004519">
    <property type="term" value="F:endonuclease activity"/>
    <property type="evidence" value="ECO:0007669"/>
    <property type="project" value="InterPro"/>
</dbReference>
<dbReference type="SUPFAM" id="SSF55608">
    <property type="entry name" value="Homing endonucleases"/>
    <property type="match status" value="2"/>
</dbReference>
<evidence type="ECO:0000313" key="3">
    <source>
        <dbReference type="EMBL" id="AUN28277.1"/>
    </source>
</evidence>
<dbReference type="InterPro" id="IPR051289">
    <property type="entry name" value="LAGLIDADG_Endonuclease"/>
</dbReference>
<dbReference type="InterPro" id="IPR004860">
    <property type="entry name" value="LAGLIDADG_dom"/>
</dbReference>
<reference evidence="3" key="1">
    <citation type="submission" date="2017-04" db="EMBL/GenBank/DDBJ databases">
        <authorList>
            <person name="Afonso C.L."/>
            <person name="Miller P.J."/>
            <person name="Scott M.A."/>
            <person name="Spackman E."/>
            <person name="Goraichik I."/>
            <person name="Dimitrov K.M."/>
            <person name="Suarez D.L."/>
            <person name="Swayne D.E."/>
        </authorList>
    </citation>
    <scope>NUCLEOTIDE SEQUENCE</scope>
</reference>
<dbReference type="GO" id="GO:0005739">
    <property type="term" value="C:mitochondrion"/>
    <property type="evidence" value="ECO:0007669"/>
    <property type="project" value="UniProtKB-ARBA"/>
</dbReference>
<dbReference type="Pfam" id="PF00961">
    <property type="entry name" value="LAGLIDADG_1"/>
    <property type="match status" value="2"/>
</dbReference>
<comment type="function">
    <text evidence="1">Mitochondrial DNA endonuclease involved in intron homing.</text>
</comment>
<dbReference type="EMBL" id="KY911098">
    <property type="protein sequence ID" value="AUN28277.1"/>
    <property type="molecule type" value="Genomic_DNA"/>
</dbReference>
<sequence>MDKLSKNTTLCGKLLKYIYIIYMKMNTNFFLFFNYVKMSSTWGQSAWFIKNFYKSSETTRSAFYSQNIFYSIFSKNTNLKDTFYKWFVGIIDGNGIFYFFKNKKGIWTFCFKVTQNKKNVRLLYHIKTMIEVGSVNITQNSIAEFLIQDSKIIIKYVLPIIDKYPLLTSKDFNYKKFREAILISENISISKKIKDNKITIIYNKVIPNNYVSSAWINITEITIYNVNIIISKEWIIGFTEVNGSFYLVKKEQYEISHMFEIKQKQDKIILDAISIILPIKVYNNKSYWICITTNKNDIYHIINYYKNTLKGIKSMEYRIWSRSFIKNLSFSELEIIGNKMKKISYTK</sequence>